<dbReference type="InterPro" id="IPR017907">
    <property type="entry name" value="Znf_RING_CS"/>
</dbReference>
<dbReference type="EMBL" id="KI913127">
    <property type="protein sequence ID" value="ETV79537.1"/>
    <property type="molecule type" value="Genomic_DNA"/>
</dbReference>
<feature type="domain" description="RING-type" evidence="12">
    <location>
        <begin position="693"/>
        <end position="731"/>
    </location>
</feature>
<dbReference type="VEuPathDB" id="FungiDB:H257_06804"/>
<evidence type="ECO:0000313" key="15">
    <source>
        <dbReference type="EMBL" id="ETV79537.1"/>
    </source>
</evidence>
<dbReference type="PROSITE" id="PS50089">
    <property type="entry name" value="ZF_RING_2"/>
    <property type="match status" value="1"/>
</dbReference>
<dbReference type="Gene3D" id="3.30.70.2330">
    <property type="match status" value="1"/>
</dbReference>
<evidence type="ECO:0000256" key="11">
    <source>
        <dbReference type="SAM" id="MobiDB-lite"/>
    </source>
</evidence>
<keyword evidence="4 10" id="KW-0863">Zinc-finger</keyword>
<keyword evidence="3" id="KW-0547">Nucleotide-binding</keyword>
<dbReference type="SMART" id="SM00910">
    <property type="entry name" value="HIRAN"/>
    <property type="match status" value="1"/>
</dbReference>
<dbReference type="InterPro" id="IPR001650">
    <property type="entry name" value="Helicase_C-like"/>
</dbReference>
<dbReference type="InterPro" id="IPR027417">
    <property type="entry name" value="P-loop_NTPase"/>
</dbReference>
<organism evidence="15">
    <name type="scientific">Aphanomyces astaci</name>
    <name type="common">Crayfish plague agent</name>
    <dbReference type="NCBI Taxonomy" id="112090"/>
    <lineage>
        <taxon>Eukaryota</taxon>
        <taxon>Sar</taxon>
        <taxon>Stramenopiles</taxon>
        <taxon>Oomycota</taxon>
        <taxon>Saprolegniomycetes</taxon>
        <taxon>Saprolegniales</taxon>
        <taxon>Verrucalvaceae</taxon>
        <taxon>Aphanomyces</taxon>
    </lineage>
</organism>
<dbReference type="Pfam" id="PF00271">
    <property type="entry name" value="Helicase_C"/>
    <property type="match status" value="1"/>
</dbReference>
<proteinExistence type="predicted"/>
<name>W4GIN3_APHAT</name>
<evidence type="ECO:0000256" key="9">
    <source>
        <dbReference type="ARBA" id="ARBA00023242"/>
    </source>
</evidence>
<dbReference type="GO" id="GO:0006281">
    <property type="term" value="P:DNA repair"/>
    <property type="evidence" value="ECO:0007669"/>
    <property type="project" value="TreeGrafter"/>
</dbReference>
<feature type="region of interest" description="Disordered" evidence="11">
    <location>
        <begin position="1"/>
        <end position="57"/>
    </location>
</feature>
<evidence type="ECO:0000259" key="13">
    <source>
        <dbReference type="PROSITE" id="PS51192"/>
    </source>
</evidence>
<dbReference type="InterPro" id="IPR038718">
    <property type="entry name" value="SNF2-like_sf"/>
</dbReference>
<evidence type="ECO:0008006" key="16">
    <source>
        <dbReference type="Google" id="ProtNLM"/>
    </source>
</evidence>
<dbReference type="GO" id="GO:0004386">
    <property type="term" value="F:helicase activity"/>
    <property type="evidence" value="ECO:0007669"/>
    <property type="project" value="UniProtKB-KW"/>
</dbReference>
<evidence type="ECO:0000256" key="7">
    <source>
        <dbReference type="ARBA" id="ARBA00022833"/>
    </source>
</evidence>
<dbReference type="PANTHER" id="PTHR45626:SF17">
    <property type="entry name" value="HELICASE-LIKE TRANSCRIPTION FACTOR"/>
    <property type="match status" value="1"/>
</dbReference>
<evidence type="ECO:0000256" key="8">
    <source>
        <dbReference type="ARBA" id="ARBA00022840"/>
    </source>
</evidence>
<dbReference type="Gene3D" id="3.40.50.300">
    <property type="entry name" value="P-loop containing nucleotide triphosphate hydrolases"/>
    <property type="match status" value="1"/>
</dbReference>
<dbReference type="GO" id="GO:0008270">
    <property type="term" value="F:zinc ion binding"/>
    <property type="evidence" value="ECO:0007669"/>
    <property type="project" value="UniProtKB-KW"/>
</dbReference>
<dbReference type="GO" id="GO:0005634">
    <property type="term" value="C:nucleus"/>
    <property type="evidence" value="ECO:0007669"/>
    <property type="project" value="UniProtKB-SubCell"/>
</dbReference>
<dbReference type="InterPro" id="IPR013083">
    <property type="entry name" value="Znf_RING/FYVE/PHD"/>
</dbReference>
<dbReference type="Gene3D" id="3.30.40.10">
    <property type="entry name" value="Zinc/RING finger domain, C3HC4 (zinc finger)"/>
    <property type="match status" value="1"/>
</dbReference>
<keyword evidence="9" id="KW-0539">Nucleus</keyword>
<evidence type="ECO:0000256" key="10">
    <source>
        <dbReference type="PROSITE-ProRule" id="PRU00175"/>
    </source>
</evidence>
<reference evidence="15" key="1">
    <citation type="submission" date="2013-12" db="EMBL/GenBank/DDBJ databases">
        <title>The Genome Sequence of Aphanomyces astaci APO3.</title>
        <authorList>
            <consortium name="The Broad Institute Genomics Platform"/>
            <person name="Russ C."/>
            <person name="Tyler B."/>
            <person name="van West P."/>
            <person name="Dieguez-Uribeondo J."/>
            <person name="Young S.K."/>
            <person name="Zeng Q."/>
            <person name="Gargeya S."/>
            <person name="Fitzgerald M."/>
            <person name="Abouelleil A."/>
            <person name="Alvarado L."/>
            <person name="Chapman S.B."/>
            <person name="Gainer-Dewar J."/>
            <person name="Goldberg J."/>
            <person name="Griggs A."/>
            <person name="Gujja S."/>
            <person name="Hansen M."/>
            <person name="Howarth C."/>
            <person name="Imamovic A."/>
            <person name="Ireland A."/>
            <person name="Larimer J."/>
            <person name="McCowan C."/>
            <person name="Murphy C."/>
            <person name="Pearson M."/>
            <person name="Poon T.W."/>
            <person name="Priest M."/>
            <person name="Roberts A."/>
            <person name="Saif S."/>
            <person name="Shea T."/>
            <person name="Sykes S."/>
            <person name="Wortman J."/>
            <person name="Nusbaum C."/>
            <person name="Birren B."/>
        </authorList>
    </citation>
    <scope>NUCLEOTIDE SEQUENCE [LARGE SCALE GENOMIC DNA]</scope>
    <source>
        <strain evidence="15">APO3</strain>
    </source>
</reference>
<evidence type="ECO:0000259" key="12">
    <source>
        <dbReference type="PROSITE" id="PS50089"/>
    </source>
</evidence>
<keyword evidence="5" id="KW-0378">Hydrolase</keyword>
<dbReference type="GO" id="GO:0016818">
    <property type="term" value="F:hydrolase activity, acting on acid anhydrides, in phosphorus-containing anhydrides"/>
    <property type="evidence" value="ECO:0007669"/>
    <property type="project" value="InterPro"/>
</dbReference>
<evidence type="ECO:0000256" key="2">
    <source>
        <dbReference type="ARBA" id="ARBA00022723"/>
    </source>
</evidence>
<dbReference type="RefSeq" id="XP_009830473.1">
    <property type="nucleotide sequence ID" value="XM_009832171.1"/>
</dbReference>
<dbReference type="Gene3D" id="3.40.50.10810">
    <property type="entry name" value="Tandem AAA-ATPase domain"/>
    <property type="match status" value="1"/>
</dbReference>
<dbReference type="Pfam" id="PF13923">
    <property type="entry name" value="zf-C3HC4_2"/>
    <property type="match status" value="1"/>
</dbReference>
<gene>
    <name evidence="15" type="ORF">H257_06804</name>
</gene>
<dbReference type="PROSITE" id="PS51192">
    <property type="entry name" value="HELICASE_ATP_BIND_1"/>
    <property type="match status" value="1"/>
</dbReference>
<dbReference type="GeneID" id="20808800"/>
<dbReference type="GO" id="GO:0005524">
    <property type="term" value="F:ATP binding"/>
    <property type="evidence" value="ECO:0007669"/>
    <property type="project" value="UniProtKB-KW"/>
</dbReference>
<dbReference type="STRING" id="112090.W4GIN3"/>
<dbReference type="InterPro" id="IPR014001">
    <property type="entry name" value="Helicase_ATP-bd"/>
</dbReference>
<keyword evidence="6" id="KW-0347">Helicase</keyword>
<dbReference type="GO" id="GO:0008094">
    <property type="term" value="F:ATP-dependent activity, acting on DNA"/>
    <property type="evidence" value="ECO:0007669"/>
    <property type="project" value="TreeGrafter"/>
</dbReference>
<evidence type="ECO:0000259" key="14">
    <source>
        <dbReference type="PROSITE" id="PS51194"/>
    </source>
</evidence>
<keyword evidence="8" id="KW-0067">ATP-binding</keyword>
<dbReference type="InterPro" id="IPR050628">
    <property type="entry name" value="SNF2_RAD54_helicase_TF"/>
</dbReference>
<evidence type="ECO:0000256" key="1">
    <source>
        <dbReference type="ARBA" id="ARBA00004123"/>
    </source>
</evidence>
<dbReference type="InterPro" id="IPR001841">
    <property type="entry name" value="Znf_RING"/>
</dbReference>
<dbReference type="SUPFAM" id="SSF57850">
    <property type="entry name" value="RING/U-box"/>
    <property type="match status" value="1"/>
</dbReference>
<dbReference type="InterPro" id="IPR014905">
    <property type="entry name" value="HIRAN"/>
</dbReference>
<dbReference type="GO" id="GO:0003676">
    <property type="term" value="F:nucleic acid binding"/>
    <property type="evidence" value="ECO:0007669"/>
    <property type="project" value="InterPro"/>
</dbReference>
<dbReference type="OrthoDB" id="448448at2759"/>
<dbReference type="SMART" id="SM00490">
    <property type="entry name" value="HELICc"/>
    <property type="match status" value="1"/>
</dbReference>
<dbReference type="InterPro" id="IPR000330">
    <property type="entry name" value="SNF2_N"/>
</dbReference>
<sequence>MDVVEVPVKRGRGRPRKDPNAEVSVSAASKRKAKAAAAAVDLTQDSATTPSPSVKKRKAKAATVAVVDLTHDGAAPPTPPVKKRAAKGKQVKAAVVDLTSPAVPSYLTDLLDTGGIRSVATLHLGGSSAAPSVEIAEVVDVTDPPVVVPEDVLLGSFKHRIVGIQHYHGRVGKKEAVSLVRQPTNQYDRNAIAVFNLSGVMVGHIPRDLAAVSAPFLDSGVMTMEGMCPSAPGTYTMPIVLSVYGQEAHRSRVMDALKLYGLIPPKDDTYSAAIGLKGKSRFSLDDKDSLFAGEVDVMALPVMDTAQLPLTLRSTLLPHQLQALQWIQQKETPSFVQSNASVQLWQRHDHQAKPYYVHQATHTEQDTMPDLCRGGILADDMGLGKTLTMLTWILASQKPNCRKATLIVCPLSVVRNWQQQAMNHFEPNAFRVLVHHDKTRLSNNNAAHAYDIVLTTYGTLALEAQKEGPLRQTAWDRVILDEGHLIKNKNSHMFKAAVQLHATAGRWVLSGTPITNKIDDLAALMAFLRYKPFDDQYWWTRSIGRPLKREEPIGIRNVKALMKDVALRRTKAMKQANGQPMVALPPCTVYSYPISFNPTERMQYEALEVAAKRHLQHLLDTNSFERQYATVLEMMMRLRQTCNHLSLCPSNYVQKLRQGVAQETPLSTVDYSTEAVQTLVEILREATDTGEDCAICMDPLQDAVITMCRHFYCRPCLLCALQAKPTCPLCRQDVQPAHLVADVAAPPLVEMDQVLPSSKMEALLKLLRLTPPGVKSVVFSQWTSMLALTKKVLQANDIPSISYDGSMSRTTRDQHLKSFKEDGPNVLLMSLKCGSMGLNITEASQVFLLDPWWNTAIETQAIDRVFRLGQTRPVHVFKFVVANSIEERVVAIQTAKAALIKQAFQGIKGASDSAVNEKRLDIATLFQLDWRPN</sequence>
<dbReference type="SMART" id="SM00184">
    <property type="entry name" value="RING"/>
    <property type="match status" value="1"/>
</dbReference>
<comment type="subcellular location">
    <subcellularLocation>
        <location evidence="1">Nucleus</location>
    </subcellularLocation>
</comment>
<dbReference type="Pfam" id="PF08797">
    <property type="entry name" value="HIRAN"/>
    <property type="match status" value="1"/>
</dbReference>
<keyword evidence="7" id="KW-0862">Zinc</keyword>
<evidence type="ECO:0000256" key="4">
    <source>
        <dbReference type="ARBA" id="ARBA00022771"/>
    </source>
</evidence>
<dbReference type="PANTHER" id="PTHR45626">
    <property type="entry name" value="TRANSCRIPTION TERMINATION FACTOR 2-RELATED"/>
    <property type="match status" value="1"/>
</dbReference>
<feature type="domain" description="Helicase C-terminal" evidence="14">
    <location>
        <begin position="759"/>
        <end position="915"/>
    </location>
</feature>
<protein>
    <recommendedName>
        <fullName evidence="16">RING-type domain-containing protein</fullName>
    </recommendedName>
</protein>
<evidence type="ECO:0000256" key="6">
    <source>
        <dbReference type="ARBA" id="ARBA00022806"/>
    </source>
</evidence>
<dbReference type="CDD" id="cd18793">
    <property type="entry name" value="SF2_C_SNF"/>
    <property type="match status" value="1"/>
</dbReference>
<dbReference type="PROSITE" id="PS00518">
    <property type="entry name" value="ZF_RING_1"/>
    <property type="match status" value="1"/>
</dbReference>
<dbReference type="SMART" id="SM00487">
    <property type="entry name" value="DEXDc"/>
    <property type="match status" value="1"/>
</dbReference>
<evidence type="ECO:0000256" key="5">
    <source>
        <dbReference type="ARBA" id="ARBA00022801"/>
    </source>
</evidence>
<dbReference type="InterPro" id="IPR049730">
    <property type="entry name" value="SNF2/RAD54-like_C"/>
</dbReference>
<feature type="compositionally biased region" description="Polar residues" evidence="11">
    <location>
        <begin position="43"/>
        <end position="52"/>
    </location>
</feature>
<feature type="domain" description="Helicase ATP-binding" evidence="13">
    <location>
        <begin position="366"/>
        <end position="531"/>
    </location>
</feature>
<accession>W4GIN3</accession>
<dbReference type="Pfam" id="PF00176">
    <property type="entry name" value="SNF2-rel_dom"/>
    <property type="match status" value="1"/>
</dbReference>
<keyword evidence="2" id="KW-0479">Metal-binding</keyword>
<dbReference type="AlphaFoldDB" id="W4GIN3"/>
<dbReference type="PROSITE" id="PS51194">
    <property type="entry name" value="HELICASE_CTER"/>
    <property type="match status" value="1"/>
</dbReference>
<dbReference type="SUPFAM" id="SSF52540">
    <property type="entry name" value="P-loop containing nucleoside triphosphate hydrolases"/>
    <property type="match status" value="2"/>
</dbReference>
<evidence type="ECO:0000256" key="3">
    <source>
        <dbReference type="ARBA" id="ARBA00022741"/>
    </source>
</evidence>